<accession>A0ABD0M997</accession>
<evidence type="ECO:0000313" key="1">
    <source>
        <dbReference type="EMBL" id="KAK7508029.1"/>
    </source>
</evidence>
<keyword evidence="2" id="KW-1185">Reference proteome</keyword>
<dbReference type="Proteomes" id="UP001519460">
    <property type="component" value="Unassembled WGS sequence"/>
</dbReference>
<sequence>MYGACLANPVRLLSQSPFLGYVRLLIRRYAETLSVDKTGLEFNRPQKGSLKVAPMVETRVFLMWSLGFHGLMFESEEAEGGDEDDVVVLFTVSGENKTKSKVTFEDVKYSSGAMSFYCERDTSIVKAY</sequence>
<proteinExistence type="predicted"/>
<evidence type="ECO:0000313" key="2">
    <source>
        <dbReference type="Proteomes" id="UP001519460"/>
    </source>
</evidence>
<dbReference type="EMBL" id="JACVVK020000003">
    <property type="protein sequence ID" value="KAK7508029.1"/>
    <property type="molecule type" value="Genomic_DNA"/>
</dbReference>
<organism evidence="1 2">
    <name type="scientific">Batillaria attramentaria</name>
    <dbReference type="NCBI Taxonomy" id="370345"/>
    <lineage>
        <taxon>Eukaryota</taxon>
        <taxon>Metazoa</taxon>
        <taxon>Spiralia</taxon>
        <taxon>Lophotrochozoa</taxon>
        <taxon>Mollusca</taxon>
        <taxon>Gastropoda</taxon>
        <taxon>Caenogastropoda</taxon>
        <taxon>Sorbeoconcha</taxon>
        <taxon>Cerithioidea</taxon>
        <taxon>Batillariidae</taxon>
        <taxon>Batillaria</taxon>
    </lineage>
</organism>
<reference evidence="1 2" key="1">
    <citation type="journal article" date="2023" name="Sci. Data">
        <title>Genome assembly of the Korean intertidal mud-creeper Batillaria attramentaria.</title>
        <authorList>
            <person name="Patra A.K."/>
            <person name="Ho P.T."/>
            <person name="Jun S."/>
            <person name="Lee S.J."/>
            <person name="Kim Y."/>
            <person name="Won Y.J."/>
        </authorList>
    </citation>
    <scope>NUCLEOTIDE SEQUENCE [LARGE SCALE GENOMIC DNA]</scope>
    <source>
        <strain evidence="1">Wonlab-2016</strain>
    </source>
</reference>
<dbReference type="AlphaFoldDB" id="A0ABD0M997"/>
<protein>
    <submittedName>
        <fullName evidence="1">Uncharacterized protein</fullName>
    </submittedName>
</protein>
<comment type="caution">
    <text evidence="1">The sequence shown here is derived from an EMBL/GenBank/DDBJ whole genome shotgun (WGS) entry which is preliminary data.</text>
</comment>
<name>A0ABD0M997_9CAEN</name>
<gene>
    <name evidence="1" type="ORF">BaRGS_00000994</name>
</gene>